<feature type="transmembrane region" description="Helical" evidence="1">
    <location>
        <begin position="12"/>
        <end position="33"/>
    </location>
</feature>
<dbReference type="Proteomes" id="UP000003919">
    <property type="component" value="Unassembled WGS sequence"/>
</dbReference>
<dbReference type="InterPro" id="IPR006311">
    <property type="entry name" value="TAT_signal"/>
</dbReference>
<proteinExistence type="predicted"/>
<keyword evidence="1" id="KW-0812">Transmembrane</keyword>
<dbReference type="eggNOG" id="COG1416">
    <property type="taxonomic scope" value="Bacteria"/>
</dbReference>
<protein>
    <submittedName>
        <fullName evidence="2">Tat (Twin-arginine translocation) pathway signal sequence containing protein</fullName>
    </submittedName>
</protein>
<reference evidence="2 3" key="1">
    <citation type="journal article" date="2011" name="J. Bacteriol.">
        <title>Complete genome sequence of Algoriphagus sp. PR1, bacterial prey of a colony-forming choanoflagellate.</title>
        <authorList>
            <person name="Alegado R.A."/>
            <person name="Ferriera S."/>
            <person name="Nusbaum C."/>
            <person name="Young S.K."/>
            <person name="Zeng Q."/>
            <person name="Imamovic A."/>
            <person name="Fairclough S.R."/>
            <person name="King N."/>
        </authorList>
    </citation>
    <scope>NUCLEOTIDE SEQUENCE [LARGE SCALE GENOMIC DNA]</scope>
    <source>
        <strain evidence="2 3">PR1</strain>
    </source>
</reference>
<comment type="caution">
    <text evidence="2">The sequence shown here is derived from an EMBL/GenBank/DDBJ whole genome shotgun (WGS) entry which is preliminary data.</text>
</comment>
<dbReference type="AlphaFoldDB" id="A3I0W9"/>
<evidence type="ECO:0000313" key="2">
    <source>
        <dbReference type="EMBL" id="EAZ80115.1"/>
    </source>
</evidence>
<dbReference type="EMBL" id="AAXU02000001">
    <property type="protein sequence ID" value="EAZ80115.1"/>
    <property type="molecule type" value="Genomic_DNA"/>
</dbReference>
<keyword evidence="1" id="KW-0472">Membrane</keyword>
<evidence type="ECO:0000313" key="3">
    <source>
        <dbReference type="Proteomes" id="UP000003919"/>
    </source>
</evidence>
<accession>A3I0W9</accession>
<keyword evidence="1" id="KW-1133">Transmembrane helix</keyword>
<dbReference type="STRING" id="388413.ALPR1_15839"/>
<dbReference type="HOGENOM" id="CLU_104592_0_0_10"/>
<dbReference type="RefSeq" id="WP_008201968.1">
    <property type="nucleotide sequence ID" value="NZ_CM001023.1"/>
</dbReference>
<sequence>MNDINSNSRRNFLGKIALSSAIGGISGILNPAIGKEAGESKKSMHEAEEWLKKIKGSHRIVYDGAEPYNGFAIIWNWAFYLTNNQTGSEDSDITAISVLRHGAIPFAFDDAIWAKYKLGEVFKVNDNATNAPALRNPYYDPKPGDFPMAQIQGIKGLLDRGAMFCVCDLAMQVYSGQIAGAMNLKMEDVYQEFKDGVLPGIQIVPSGVWALGRAQEHGCGYIFAGG</sequence>
<keyword evidence="3" id="KW-1185">Reference proteome</keyword>
<name>A3I0W9_9BACT</name>
<dbReference type="OrthoDB" id="1174147at2"/>
<organism evidence="2 3">
    <name type="scientific">Algoriphagus machipongonensis</name>
    <dbReference type="NCBI Taxonomy" id="388413"/>
    <lineage>
        <taxon>Bacteria</taxon>
        <taxon>Pseudomonadati</taxon>
        <taxon>Bacteroidota</taxon>
        <taxon>Cytophagia</taxon>
        <taxon>Cytophagales</taxon>
        <taxon>Cyclobacteriaceae</taxon>
        <taxon>Algoriphagus</taxon>
    </lineage>
</organism>
<dbReference type="PROSITE" id="PS51318">
    <property type="entry name" value="TAT"/>
    <property type="match status" value="1"/>
</dbReference>
<dbReference type="Gene3D" id="3.40.1260.10">
    <property type="entry name" value="DsrEFH-like"/>
    <property type="match status" value="1"/>
</dbReference>
<gene>
    <name evidence="2" type="ORF">ALPR1_15839</name>
</gene>
<evidence type="ECO:0000256" key="1">
    <source>
        <dbReference type="SAM" id="Phobius"/>
    </source>
</evidence>
<dbReference type="InterPro" id="IPR027396">
    <property type="entry name" value="DsrEFH-like"/>
</dbReference>